<evidence type="ECO:0000313" key="1">
    <source>
        <dbReference type="Proteomes" id="UP000887564"/>
    </source>
</evidence>
<accession>A0A914S4H6</accession>
<name>A0A914S4H6_PAREQ</name>
<dbReference type="Proteomes" id="UP000887564">
    <property type="component" value="Unplaced"/>
</dbReference>
<reference evidence="2" key="1">
    <citation type="submission" date="2022-11" db="UniProtKB">
        <authorList>
            <consortium name="WormBaseParasite"/>
        </authorList>
    </citation>
    <scope>IDENTIFICATION</scope>
</reference>
<dbReference type="WBParaSite" id="PEQ_0001350801-mRNA-1">
    <property type="protein sequence ID" value="PEQ_0001350801-mRNA-1"/>
    <property type="gene ID" value="PEQ_0001350801"/>
</dbReference>
<sequence>LAAPKSAFHIVLFQAGVVENSTPQSDVIPPWPGEPYALSQRKCPEAEIAAADLLAAGGICEEFDVWRAILFHFSMHCRKIKKRHSIVIILNVTNV</sequence>
<keyword evidence="1" id="KW-1185">Reference proteome</keyword>
<evidence type="ECO:0000313" key="2">
    <source>
        <dbReference type="WBParaSite" id="PEQ_0001350801-mRNA-1"/>
    </source>
</evidence>
<proteinExistence type="predicted"/>
<organism evidence="1 2">
    <name type="scientific">Parascaris equorum</name>
    <name type="common">Equine roundworm</name>
    <dbReference type="NCBI Taxonomy" id="6256"/>
    <lineage>
        <taxon>Eukaryota</taxon>
        <taxon>Metazoa</taxon>
        <taxon>Ecdysozoa</taxon>
        <taxon>Nematoda</taxon>
        <taxon>Chromadorea</taxon>
        <taxon>Rhabditida</taxon>
        <taxon>Spirurina</taxon>
        <taxon>Ascaridomorpha</taxon>
        <taxon>Ascaridoidea</taxon>
        <taxon>Ascarididae</taxon>
        <taxon>Parascaris</taxon>
    </lineage>
</organism>
<protein>
    <submittedName>
        <fullName evidence="2">Uncharacterized protein</fullName>
    </submittedName>
</protein>
<dbReference type="AlphaFoldDB" id="A0A914S4H6"/>